<evidence type="ECO:0000313" key="3">
    <source>
        <dbReference type="Proteomes" id="UP000004318"/>
    </source>
</evidence>
<gene>
    <name evidence="2" type="ORF">OB2597_19301</name>
</gene>
<dbReference type="AlphaFoldDB" id="A3U0H0"/>
<dbReference type="Proteomes" id="UP000004318">
    <property type="component" value="Unassembled WGS sequence"/>
</dbReference>
<feature type="domain" description="Spore protein YkvP/CgeB glycosyl transferase-like" evidence="1">
    <location>
        <begin position="204"/>
        <end position="354"/>
    </location>
</feature>
<comment type="caution">
    <text evidence="2">The sequence shown here is derived from an EMBL/GenBank/DDBJ whole genome shotgun (WGS) entry which is preliminary data.</text>
</comment>
<organism evidence="2 3">
    <name type="scientific">Pseudooceanicola batsensis (strain ATCC BAA-863 / DSM 15984 / KCTC 12145 / HTCC2597)</name>
    <name type="common">Oceanicola batsensis</name>
    <dbReference type="NCBI Taxonomy" id="252305"/>
    <lineage>
        <taxon>Bacteria</taxon>
        <taxon>Pseudomonadati</taxon>
        <taxon>Pseudomonadota</taxon>
        <taxon>Alphaproteobacteria</taxon>
        <taxon>Rhodobacterales</taxon>
        <taxon>Paracoccaceae</taxon>
        <taxon>Pseudooceanicola</taxon>
    </lineage>
</organism>
<dbReference type="HOGENOM" id="CLU_719499_0_0_5"/>
<dbReference type="Pfam" id="PF13524">
    <property type="entry name" value="Glyco_trans_1_2"/>
    <property type="match status" value="1"/>
</dbReference>
<accession>A3U0H0</accession>
<dbReference type="CDD" id="cd03801">
    <property type="entry name" value="GT4_PimA-like"/>
    <property type="match status" value="1"/>
</dbReference>
<dbReference type="OrthoDB" id="9813806at2"/>
<dbReference type="InterPro" id="IPR055259">
    <property type="entry name" value="YkvP/CgeB_Glyco_trans-like"/>
</dbReference>
<dbReference type="EMBL" id="AAMO01000008">
    <property type="protein sequence ID" value="EAQ02261.1"/>
    <property type="molecule type" value="Genomic_DNA"/>
</dbReference>
<evidence type="ECO:0000313" key="2">
    <source>
        <dbReference type="EMBL" id="EAQ02261.1"/>
    </source>
</evidence>
<protein>
    <recommendedName>
        <fullName evidence="1">Spore protein YkvP/CgeB glycosyl transferase-like domain-containing protein</fullName>
    </recommendedName>
</protein>
<proteinExistence type="predicted"/>
<dbReference type="Gene3D" id="3.40.50.2000">
    <property type="entry name" value="Glycogen Phosphorylase B"/>
    <property type="match status" value="2"/>
</dbReference>
<name>A3U0H0_PSEBH</name>
<reference evidence="2 3" key="1">
    <citation type="journal article" date="2010" name="J. Bacteriol.">
        <title>Genome sequences of Oceanicola granulosus HTCC2516(T) and Oceanicola batsensis HTCC2597(TDelta).</title>
        <authorList>
            <person name="Thrash J.C."/>
            <person name="Cho J.C."/>
            <person name="Vergin K.L."/>
            <person name="Giovannoni S.J."/>
        </authorList>
    </citation>
    <scope>NUCLEOTIDE SEQUENCE [LARGE SCALE GENOMIC DNA]</scope>
    <source>
        <strain evidence="3">ATCC BAA-863 / DSM 15984 / KCTC 12145 / HTCC2597</strain>
    </source>
</reference>
<evidence type="ECO:0000259" key="1">
    <source>
        <dbReference type="Pfam" id="PF13524"/>
    </source>
</evidence>
<keyword evidence="3" id="KW-1185">Reference proteome</keyword>
<sequence length="368" mass="40448">MNFAFLTHSLVSDWNHGNAHFLRGVMRALQVEGHSCTALEPLDGWSRSNLIAERGEAAVEAFHATFPDLHTISYGGFDEIADVLEGMDVVVVHEWTDPQIVSAVGRLRARGATFRLLFHDTHHRAVTADAEIRSLDLSAYDGVLAFGEALRQRYLAAGWGDRVFTWHEAADDSVFRPLPDLGAERDLIWVGNWGDGERSGELMEYLVRPVAELGLSATVHGVRYPDEAKAALDGAGIDYAGSIANADVPRAFARHRVTVHVPRRPYVEALPGIPTIRPFEALACGIPLICAPWNDAEGLFRPGTDYLTASDGADMKRRLRDVLADPALAQELARNGLERIRDRHTCRHRAAELLGIIDAVSGAKREIA</sequence>
<dbReference type="STRING" id="252305.OB2597_19301"/>
<dbReference type="SUPFAM" id="SSF53756">
    <property type="entry name" value="UDP-Glycosyltransferase/glycogen phosphorylase"/>
    <property type="match status" value="1"/>
</dbReference>
<dbReference type="RefSeq" id="WP_009803803.1">
    <property type="nucleotide sequence ID" value="NZ_AAMO01000008.1"/>
</dbReference>